<proteinExistence type="predicted"/>
<keyword evidence="1" id="KW-0614">Plasmid</keyword>
<protein>
    <submittedName>
        <fullName evidence="1">Uncharacterized protein</fullName>
    </submittedName>
</protein>
<name>A0A1L3IAI0_9RHOB</name>
<dbReference type="OrthoDB" id="7855335at2"/>
<dbReference type="KEGG" id="php:PhaeoP97_03734"/>
<reference evidence="2" key="1">
    <citation type="submission" date="2016-07" db="EMBL/GenBank/DDBJ databases">
        <title>Phaeobacter portensis sp. nov., a tropodithietic acid producing bacterium isolated from a German harbor.</title>
        <authorList>
            <person name="Freese H.M."/>
            <person name="Bunk B."/>
            <person name="Breider S."/>
            <person name="Brinkhoff T."/>
        </authorList>
    </citation>
    <scope>NUCLEOTIDE SEQUENCE [LARGE SCALE GENOMIC DNA]</scope>
    <source>
        <strain evidence="2">P97</strain>
        <plasmid evidence="2">pp97_a</plasmid>
    </source>
</reference>
<geneLocation type="plasmid" evidence="2">
    <name>pp97_a</name>
</geneLocation>
<gene>
    <name evidence="1" type="ORF">PhaeoP97_03734</name>
</gene>
<accession>A0A1L3IAI0</accession>
<evidence type="ECO:0000313" key="1">
    <source>
        <dbReference type="EMBL" id="APG49084.1"/>
    </source>
</evidence>
<evidence type="ECO:0000313" key="2">
    <source>
        <dbReference type="Proteomes" id="UP000183859"/>
    </source>
</evidence>
<sequence length="114" mass="12820">MNMQSTPPPKGHTISDLCDVSRAEMLRLQQQVQALEDTVLTIFERGTPPTREERQSLQDFDLVVQTLAAMVKFYEELRKLAVDTGGINLADSSAVVTLHNLRDRLRNPANVNQD</sequence>
<organism evidence="1 2">
    <name type="scientific">Phaeobacter porticola</name>
    <dbReference type="NCBI Taxonomy" id="1844006"/>
    <lineage>
        <taxon>Bacteria</taxon>
        <taxon>Pseudomonadati</taxon>
        <taxon>Pseudomonadota</taxon>
        <taxon>Alphaproteobacteria</taxon>
        <taxon>Rhodobacterales</taxon>
        <taxon>Roseobacteraceae</taxon>
        <taxon>Phaeobacter</taxon>
    </lineage>
</organism>
<dbReference type="Proteomes" id="UP000183859">
    <property type="component" value="Plasmid pP97_a"/>
</dbReference>
<dbReference type="AlphaFoldDB" id="A0A1L3IAI0"/>
<keyword evidence="2" id="KW-1185">Reference proteome</keyword>
<dbReference type="EMBL" id="CP016365">
    <property type="protein sequence ID" value="APG49084.1"/>
    <property type="molecule type" value="Genomic_DNA"/>
</dbReference>